<reference evidence="4 5" key="1">
    <citation type="submission" date="2021-02" db="EMBL/GenBank/DDBJ databases">
        <title>Variation within the Batrachochytrium salamandrivorans European outbreak.</title>
        <authorList>
            <person name="Kelly M."/>
            <person name="Pasmans F."/>
            <person name="Shea T.P."/>
            <person name="Munoz J.F."/>
            <person name="Carranza S."/>
            <person name="Cuomo C.A."/>
            <person name="Martel A."/>
        </authorList>
    </citation>
    <scope>NUCLEOTIDE SEQUENCE [LARGE SCALE GENOMIC DNA]</scope>
    <source>
        <strain evidence="4 5">AMFP18/2</strain>
    </source>
</reference>
<organism evidence="4 5">
    <name type="scientific">Batrachochytrium salamandrivorans</name>
    <dbReference type="NCBI Taxonomy" id="1357716"/>
    <lineage>
        <taxon>Eukaryota</taxon>
        <taxon>Fungi</taxon>
        <taxon>Fungi incertae sedis</taxon>
        <taxon>Chytridiomycota</taxon>
        <taxon>Chytridiomycota incertae sedis</taxon>
        <taxon>Chytridiomycetes</taxon>
        <taxon>Rhizophydiales</taxon>
        <taxon>Rhizophydiales incertae sedis</taxon>
        <taxon>Batrachochytrium</taxon>
    </lineage>
</organism>
<keyword evidence="2" id="KW-1133">Transmembrane helix</keyword>
<dbReference type="EMBL" id="JAFCIX010000035">
    <property type="protein sequence ID" value="KAH6600470.1"/>
    <property type="molecule type" value="Genomic_DNA"/>
</dbReference>
<dbReference type="PRINTS" id="PR00261">
    <property type="entry name" value="LDLRECEPTOR"/>
</dbReference>
<evidence type="ECO:0000256" key="1">
    <source>
        <dbReference type="ARBA" id="ARBA00023157"/>
    </source>
</evidence>
<evidence type="ECO:0000259" key="3">
    <source>
        <dbReference type="Pfam" id="PF12999"/>
    </source>
</evidence>
<dbReference type="InterPro" id="IPR028146">
    <property type="entry name" value="PRKCSH_N"/>
</dbReference>
<dbReference type="PANTHER" id="PTHR12630">
    <property type="entry name" value="N-LINKED OLIGOSACCHARIDE PROCESSING"/>
    <property type="match status" value="1"/>
</dbReference>
<accession>A0ABQ8FLS1</accession>
<keyword evidence="5" id="KW-1185">Reference proteome</keyword>
<evidence type="ECO:0000313" key="4">
    <source>
        <dbReference type="EMBL" id="KAH6600470.1"/>
    </source>
</evidence>
<name>A0ABQ8FLS1_9FUNG</name>
<evidence type="ECO:0000313" key="5">
    <source>
        <dbReference type="Proteomes" id="UP001648503"/>
    </source>
</evidence>
<dbReference type="InterPro" id="IPR036055">
    <property type="entry name" value="LDL_receptor-like_sf"/>
</dbReference>
<dbReference type="Pfam" id="PF12999">
    <property type="entry name" value="PRKCSH-like"/>
    <property type="match status" value="1"/>
</dbReference>
<evidence type="ECO:0000256" key="2">
    <source>
        <dbReference type="SAM" id="Phobius"/>
    </source>
</evidence>
<protein>
    <recommendedName>
        <fullName evidence="3">Glucosidase II beta subunit N-terminal domain-containing protein</fullName>
    </recommendedName>
</protein>
<keyword evidence="2" id="KW-0812">Transmembrane</keyword>
<keyword evidence="2" id="KW-0472">Membrane</keyword>
<comment type="caution">
    <text evidence="4">The sequence shown here is derived from an EMBL/GenBank/DDBJ whole genome shotgun (WGS) entry which is preliminary data.</text>
</comment>
<dbReference type="Proteomes" id="UP001648503">
    <property type="component" value="Unassembled WGS sequence"/>
</dbReference>
<sequence>MGIRCRRTLLRWTVRTVVLTLLAWILYALWAWPGSIQDLTLPTIVVSKTRPGSDNSQTLLMRGLAHRDTSLYAPITTPASPMLLFRCSSSAQVIPYTGLNDDYCDCADGSDEPGTSACAGIDGSVWFCKASGSHIPSSWVDDGICDCCDSSDERLACRMSPSCS</sequence>
<dbReference type="InterPro" id="IPR039794">
    <property type="entry name" value="Gtb1-like"/>
</dbReference>
<feature type="domain" description="Glucosidase II beta subunit N-terminal" evidence="3">
    <location>
        <begin position="60"/>
        <end position="157"/>
    </location>
</feature>
<feature type="transmembrane region" description="Helical" evidence="2">
    <location>
        <begin position="12"/>
        <end position="32"/>
    </location>
</feature>
<proteinExistence type="predicted"/>
<dbReference type="PANTHER" id="PTHR12630:SF1">
    <property type="entry name" value="GLUCOSIDASE 2 SUBUNIT BETA"/>
    <property type="match status" value="1"/>
</dbReference>
<gene>
    <name evidence="4" type="ORF">BASA50_002292</name>
</gene>
<dbReference type="Gene3D" id="4.10.400.10">
    <property type="entry name" value="Low-density Lipoprotein Receptor"/>
    <property type="match status" value="1"/>
</dbReference>
<dbReference type="CDD" id="cd00112">
    <property type="entry name" value="LDLa"/>
    <property type="match status" value="1"/>
</dbReference>
<dbReference type="InterPro" id="IPR002172">
    <property type="entry name" value="LDrepeatLR_classA_rpt"/>
</dbReference>
<dbReference type="SUPFAM" id="SSF57424">
    <property type="entry name" value="LDL receptor-like module"/>
    <property type="match status" value="1"/>
</dbReference>
<keyword evidence="1" id="KW-1015">Disulfide bond</keyword>